<gene>
    <name evidence="1" type="ORF">SM39_1849</name>
</gene>
<proteinExistence type="predicted"/>
<reference evidence="1" key="1">
    <citation type="journal article" date="2014" name="Genome Biol. Evol.">
        <title>Genome evolution and plasticity of Serratia marcescens, an important multidrug-resistant nosocomial pathogen.</title>
        <authorList>
            <person name="Iguchi A."/>
            <person name="Nagaya Y."/>
            <person name="Pradel E."/>
            <person name="Ooka T."/>
            <person name="Ogura Y."/>
            <person name="Katsura K."/>
            <person name="Kurokawa K."/>
            <person name="Oshima K."/>
            <person name="Hattori M."/>
            <person name="Parkhill J."/>
            <person name="Sebaihia M."/>
            <person name="Coulthurst S.J."/>
            <person name="Gotoh N."/>
            <person name="Thomson N.R."/>
            <person name="Ewbank J.J."/>
            <person name="Hayashi T."/>
        </authorList>
    </citation>
    <scope>NUCLEOTIDE SEQUENCE</scope>
    <source>
        <strain evidence="1">SM39</strain>
    </source>
</reference>
<name>A0AAT9E7V5_SERMA</name>
<organism evidence="1">
    <name type="scientific">Serratia marcescens SM39</name>
    <dbReference type="NCBI Taxonomy" id="1334564"/>
    <lineage>
        <taxon>Bacteria</taxon>
        <taxon>Pseudomonadati</taxon>
        <taxon>Pseudomonadota</taxon>
        <taxon>Gammaproteobacteria</taxon>
        <taxon>Enterobacterales</taxon>
        <taxon>Yersiniaceae</taxon>
        <taxon>Serratia</taxon>
    </lineage>
</organism>
<accession>A0AAT9E7V5</accession>
<sequence length="83" mass="9191">MKITAVNQCISKFSWTLAGNETPATTASAQHPVPVPQPLSQRLSAPKSGFFRLSFDFVSCCNIHRFGDAARNRPPLLCRLERC</sequence>
<protein>
    <submittedName>
        <fullName evidence="1">Uncharacterized protein</fullName>
    </submittedName>
</protein>
<dbReference type="KEGG" id="smar:SM39_1849"/>
<evidence type="ECO:0000313" key="1">
    <source>
        <dbReference type="EMBL" id="BAO33878.1"/>
    </source>
</evidence>
<dbReference type="AlphaFoldDB" id="A0AAT9E7V5"/>
<dbReference type="EMBL" id="AP013063">
    <property type="protein sequence ID" value="BAO33878.1"/>
    <property type="molecule type" value="Genomic_DNA"/>
</dbReference>